<protein>
    <submittedName>
        <fullName evidence="7">Pancreatic lipase-related protein 2</fullName>
    </submittedName>
</protein>
<dbReference type="RefSeq" id="XP_018329456.1">
    <property type="nucleotide sequence ID" value="XM_018473954.1"/>
</dbReference>
<evidence type="ECO:0000256" key="3">
    <source>
        <dbReference type="ARBA" id="ARBA00022525"/>
    </source>
</evidence>
<dbReference type="FunCoup" id="A0A1W4WZZ2">
    <property type="interactions" value="71"/>
</dbReference>
<dbReference type="GO" id="GO:0017171">
    <property type="term" value="F:serine hydrolase activity"/>
    <property type="evidence" value="ECO:0007669"/>
    <property type="project" value="TreeGrafter"/>
</dbReference>
<evidence type="ECO:0000313" key="7">
    <source>
        <dbReference type="RefSeq" id="XP_018329456.1"/>
    </source>
</evidence>
<dbReference type="AlphaFoldDB" id="A0A1W4WZZ2"/>
<dbReference type="GO" id="GO:0005615">
    <property type="term" value="C:extracellular space"/>
    <property type="evidence" value="ECO:0007669"/>
    <property type="project" value="TreeGrafter"/>
</dbReference>
<evidence type="ECO:0000256" key="4">
    <source>
        <dbReference type="RuleBase" id="RU004262"/>
    </source>
</evidence>
<evidence type="ECO:0000256" key="2">
    <source>
        <dbReference type="ARBA" id="ARBA00010701"/>
    </source>
</evidence>
<evidence type="ECO:0000256" key="1">
    <source>
        <dbReference type="ARBA" id="ARBA00004613"/>
    </source>
</evidence>
<dbReference type="Gene3D" id="3.40.50.1820">
    <property type="entry name" value="alpha/beta hydrolase"/>
    <property type="match status" value="1"/>
</dbReference>
<dbReference type="GeneID" id="108739865"/>
<evidence type="ECO:0000259" key="5">
    <source>
        <dbReference type="Pfam" id="PF00151"/>
    </source>
</evidence>
<reference evidence="7" key="1">
    <citation type="submission" date="2025-08" db="UniProtKB">
        <authorList>
            <consortium name="RefSeq"/>
        </authorList>
    </citation>
    <scope>IDENTIFICATION</scope>
    <source>
        <tissue evidence="7">Entire body</tissue>
    </source>
</reference>
<dbReference type="STRING" id="224129.A0A1W4WZZ2"/>
<dbReference type="GO" id="GO:0016298">
    <property type="term" value="F:lipase activity"/>
    <property type="evidence" value="ECO:0007669"/>
    <property type="project" value="InterPro"/>
</dbReference>
<sequence>MIVDNISKFAAYVATKKHNVFMVEWHSLGRFPCYLSALYNMRLVAQCTAQLYAFIMENGGSAYETTCIGHSLGAHICGMISNHLTIRQHRIIGLDPARPLIDRFARKEFRLTPDDADQVQVIHTNAGFLGEINQVGTVDFCVNGGAIQPGCHGHMIRISRCSHFQSVCYLVQTVTNASTFVGQPCSSKCPRNNVFPIRNGKPIPMGEHTPKEARGMHCVKIEHDNDCPFN</sequence>
<dbReference type="SUPFAM" id="SSF53474">
    <property type="entry name" value="alpha/beta-Hydrolases"/>
    <property type="match status" value="1"/>
</dbReference>
<proteinExistence type="inferred from homology"/>
<dbReference type="OrthoDB" id="8183961at2759"/>
<keyword evidence="6" id="KW-1185">Reference proteome</keyword>
<dbReference type="Proteomes" id="UP000192223">
    <property type="component" value="Unplaced"/>
</dbReference>
<dbReference type="Pfam" id="PF00151">
    <property type="entry name" value="Lipase"/>
    <property type="match status" value="1"/>
</dbReference>
<comment type="similarity">
    <text evidence="2 4">Belongs to the AB hydrolase superfamily. Lipase family.</text>
</comment>
<dbReference type="PANTHER" id="PTHR11610">
    <property type="entry name" value="LIPASE"/>
    <property type="match status" value="1"/>
</dbReference>
<gene>
    <name evidence="7" type="primary">LOC108739865</name>
</gene>
<dbReference type="InterPro" id="IPR000734">
    <property type="entry name" value="TAG_lipase"/>
</dbReference>
<feature type="domain" description="Lipase" evidence="5">
    <location>
        <begin position="12"/>
        <end position="208"/>
    </location>
</feature>
<evidence type="ECO:0000313" key="6">
    <source>
        <dbReference type="Proteomes" id="UP000192223"/>
    </source>
</evidence>
<dbReference type="InParanoid" id="A0A1W4WZZ2"/>
<dbReference type="GO" id="GO:0016042">
    <property type="term" value="P:lipid catabolic process"/>
    <property type="evidence" value="ECO:0007669"/>
    <property type="project" value="TreeGrafter"/>
</dbReference>
<dbReference type="InterPro" id="IPR029058">
    <property type="entry name" value="AB_hydrolase_fold"/>
</dbReference>
<accession>A0A1W4WZZ2</accession>
<dbReference type="InterPro" id="IPR013818">
    <property type="entry name" value="Lipase"/>
</dbReference>
<comment type="subcellular location">
    <subcellularLocation>
        <location evidence="1">Secreted</location>
    </subcellularLocation>
</comment>
<organism evidence="6 7">
    <name type="scientific">Agrilus planipennis</name>
    <name type="common">Emerald ash borer</name>
    <name type="synonym">Agrilus marcopoli</name>
    <dbReference type="NCBI Taxonomy" id="224129"/>
    <lineage>
        <taxon>Eukaryota</taxon>
        <taxon>Metazoa</taxon>
        <taxon>Ecdysozoa</taxon>
        <taxon>Arthropoda</taxon>
        <taxon>Hexapoda</taxon>
        <taxon>Insecta</taxon>
        <taxon>Pterygota</taxon>
        <taxon>Neoptera</taxon>
        <taxon>Endopterygota</taxon>
        <taxon>Coleoptera</taxon>
        <taxon>Polyphaga</taxon>
        <taxon>Elateriformia</taxon>
        <taxon>Buprestoidea</taxon>
        <taxon>Buprestidae</taxon>
        <taxon>Agrilinae</taxon>
        <taxon>Agrilus</taxon>
    </lineage>
</organism>
<dbReference type="PANTHER" id="PTHR11610:SF36">
    <property type="entry name" value="LIPASE MEMBER H-A-LIKE PROTEIN"/>
    <property type="match status" value="1"/>
</dbReference>
<dbReference type="KEGG" id="apln:108739865"/>
<keyword evidence="3" id="KW-0964">Secreted</keyword>
<name>A0A1W4WZZ2_AGRPL</name>